<dbReference type="Pfam" id="PF03176">
    <property type="entry name" value="MMPL"/>
    <property type="match status" value="1"/>
</dbReference>
<feature type="transmembrane region" description="Helical" evidence="6">
    <location>
        <begin position="307"/>
        <end position="331"/>
    </location>
</feature>
<evidence type="ECO:0000256" key="4">
    <source>
        <dbReference type="ARBA" id="ARBA00022989"/>
    </source>
</evidence>
<dbReference type="PANTHER" id="PTHR33406:SF13">
    <property type="entry name" value="MEMBRANE PROTEIN YDFJ"/>
    <property type="match status" value="1"/>
</dbReference>
<keyword evidence="3 6" id="KW-0812">Transmembrane</keyword>
<dbReference type="PRINTS" id="PR00702">
    <property type="entry name" value="ACRIFLAVINRP"/>
</dbReference>
<feature type="transmembrane region" description="Helical" evidence="6">
    <location>
        <begin position="279"/>
        <end position="301"/>
    </location>
</feature>
<comment type="subcellular location">
    <subcellularLocation>
        <location evidence="1">Cell membrane</location>
        <topology evidence="1">Multi-pass membrane protein</topology>
    </subcellularLocation>
</comment>
<evidence type="ECO:0000256" key="1">
    <source>
        <dbReference type="ARBA" id="ARBA00004651"/>
    </source>
</evidence>
<dbReference type="InterPro" id="IPR050545">
    <property type="entry name" value="Mycobact_MmpL"/>
</dbReference>
<keyword evidence="2" id="KW-1003">Cell membrane</keyword>
<comment type="caution">
    <text evidence="8">The sequence shown here is derived from an EMBL/GenBank/DDBJ whole genome shotgun (WGS) entry which is preliminary data.</text>
</comment>
<sequence>MSGLLHRLGVFCVRHRYPILALWLVAAVVLIVLAGRSGSNTHNNLYLPGTNSQEASDLLDERFPSEANFTTPIVLAASSGKLTDQKNEAAIQQTVAALQRDSLVREAVSPLGPEGANALSKNEKIGYIPLTLTVGQDKLTDEEAESILKLADPARAAGLQVAGGGYLGEQVSQPSTDDSVAVGLVAAMIVLFIAFGSIVAMGMPIVTALVGLGGALSIIALLANITEIPNVAPTLATMIGLGVGIDYSLFIVSRHRAQLNRGMRVTESIPEAIATSGKAVVFAGATVVIALCSLALARISIVTTLGYTAGIAVAIAVLAALTLLPALLAIVGERINSLRLPTGRRALRHPHKPPGWARWARSVANHPWRAITIALGVLILLALPALSLRLGQRDDGQLQKSTTARQAY</sequence>
<dbReference type="SUPFAM" id="SSF82866">
    <property type="entry name" value="Multidrug efflux transporter AcrB transmembrane domain"/>
    <property type="match status" value="1"/>
</dbReference>
<feature type="transmembrane region" description="Helical" evidence="6">
    <location>
        <begin position="180"/>
        <end position="199"/>
    </location>
</feature>
<dbReference type="GO" id="GO:0005886">
    <property type="term" value="C:plasma membrane"/>
    <property type="evidence" value="ECO:0007669"/>
    <property type="project" value="UniProtKB-SubCell"/>
</dbReference>
<reference evidence="8" key="1">
    <citation type="journal article" date="2015" name="Nature">
        <title>Complex archaea that bridge the gap between prokaryotes and eukaryotes.</title>
        <authorList>
            <person name="Spang A."/>
            <person name="Saw J.H."/>
            <person name="Jorgensen S.L."/>
            <person name="Zaremba-Niedzwiedzka K."/>
            <person name="Martijn J."/>
            <person name="Lind A.E."/>
            <person name="van Eijk R."/>
            <person name="Schleper C."/>
            <person name="Guy L."/>
            <person name="Ettema T.J."/>
        </authorList>
    </citation>
    <scope>NUCLEOTIDE SEQUENCE</scope>
</reference>
<feature type="domain" description="SSD" evidence="7">
    <location>
        <begin position="183"/>
        <end position="330"/>
    </location>
</feature>
<keyword evidence="5 6" id="KW-0472">Membrane</keyword>
<dbReference type="InterPro" id="IPR000731">
    <property type="entry name" value="SSD"/>
</dbReference>
<feature type="transmembrane region" description="Helical" evidence="6">
    <location>
        <begin position="231"/>
        <end position="252"/>
    </location>
</feature>
<feature type="non-terminal residue" evidence="8">
    <location>
        <position position="408"/>
    </location>
</feature>
<feature type="transmembrane region" description="Helical" evidence="6">
    <location>
        <begin position="206"/>
        <end position="225"/>
    </location>
</feature>
<proteinExistence type="predicted"/>
<dbReference type="PANTHER" id="PTHR33406">
    <property type="entry name" value="MEMBRANE PROTEIN MJ1562-RELATED"/>
    <property type="match status" value="1"/>
</dbReference>
<accession>A0A0F9JSP6</accession>
<dbReference type="GO" id="GO:0022857">
    <property type="term" value="F:transmembrane transporter activity"/>
    <property type="evidence" value="ECO:0007669"/>
    <property type="project" value="InterPro"/>
</dbReference>
<dbReference type="InterPro" id="IPR004869">
    <property type="entry name" value="MMPL_dom"/>
</dbReference>
<feature type="transmembrane region" description="Helical" evidence="6">
    <location>
        <begin position="368"/>
        <end position="388"/>
    </location>
</feature>
<dbReference type="InterPro" id="IPR001036">
    <property type="entry name" value="Acrflvin-R"/>
</dbReference>
<keyword evidence="4 6" id="KW-1133">Transmembrane helix</keyword>
<gene>
    <name evidence="8" type="ORF">LCGC14_1789020</name>
</gene>
<dbReference type="PROSITE" id="PS50156">
    <property type="entry name" value="SSD"/>
    <property type="match status" value="1"/>
</dbReference>
<protein>
    <recommendedName>
        <fullName evidence="7">SSD domain-containing protein</fullName>
    </recommendedName>
</protein>
<evidence type="ECO:0000256" key="3">
    <source>
        <dbReference type="ARBA" id="ARBA00022692"/>
    </source>
</evidence>
<dbReference type="AlphaFoldDB" id="A0A0F9JSP6"/>
<evidence type="ECO:0000259" key="7">
    <source>
        <dbReference type="PROSITE" id="PS50156"/>
    </source>
</evidence>
<dbReference type="EMBL" id="LAZR01017053">
    <property type="protein sequence ID" value="KKM01978.1"/>
    <property type="molecule type" value="Genomic_DNA"/>
</dbReference>
<evidence type="ECO:0000256" key="2">
    <source>
        <dbReference type="ARBA" id="ARBA00022475"/>
    </source>
</evidence>
<organism evidence="8">
    <name type="scientific">marine sediment metagenome</name>
    <dbReference type="NCBI Taxonomy" id="412755"/>
    <lineage>
        <taxon>unclassified sequences</taxon>
        <taxon>metagenomes</taxon>
        <taxon>ecological metagenomes</taxon>
    </lineage>
</organism>
<evidence type="ECO:0000256" key="6">
    <source>
        <dbReference type="SAM" id="Phobius"/>
    </source>
</evidence>
<dbReference type="Gene3D" id="1.20.1640.10">
    <property type="entry name" value="Multidrug efflux transporter AcrB transmembrane domain"/>
    <property type="match status" value="1"/>
</dbReference>
<evidence type="ECO:0000256" key="5">
    <source>
        <dbReference type="ARBA" id="ARBA00023136"/>
    </source>
</evidence>
<evidence type="ECO:0000313" key="8">
    <source>
        <dbReference type="EMBL" id="KKM01978.1"/>
    </source>
</evidence>
<name>A0A0F9JSP6_9ZZZZ</name>